<gene>
    <name evidence="2" type="ORF">DL764_000478</name>
</gene>
<feature type="compositionally biased region" description="Low complexity" evidence="1">
    <location>
        <begin position="329"/>
        <end position="341"/>
    </location>
</feature>
<evidence type="ECO:0000313" key="3">
    <source>
        <dbReference type="Proteomes" id="UP000293360"/>
    </source>
</evidence>
<accession>A0A4Q4TV27</accession>
<dbReference type="OrthoDB" id="3439480at2759"/>
<feature type="region of interest" description="Disordered" evidence="1">
    <location>
        <begin position="27"/>
        <end position="349"/>
    </location>
</feature>
<proteinExistence type="predicted"/>
<feature type="compositionally biased region" description="Low complexity" evidence="1">
    <location>
        <begin position="115"/>
        <end position="126"/>
    </location>
</feature>
<dbReference type="Proteomes" id="UP000293360">
    <property type="component" value="Unassembled WGS sequence"/>
</dbReference>
<feature type="compositionally biased region" description="Basic and acidic residues" evidence="1">
    <location>
        <begin position="128"/>
        <end position="137"/>
    </location>
</feature>
<dbReference type="AlphaFoldDB" id="A0A4Q4TV27"/>
<feature type="compositionally biased region" description="Basic and acidic residues" evidence="1">
    <location>
        <begin position="378"/>
        <end position="404"/>
    </location>
</feature>
<keyword evidence="3" id="KW-1185">Reference proteome</keyword>
<dbReference type="STRING" id="155417.A0A4Q4TV27"/>
<sequence>MCNLKKYTDIYPDGRVIRHFEHELCSRSRHGKPCDRVQTFNYPNATLHPEPSNPRITYDHFPPTPPRSSRSPSTSDSERSRRSNAYFVSDTKVIDANAKPLSPRRERAETAYIESRPLSRSPPQHSSPRREKAEHVTFVDSKPLSRSPPQRYHESSRRPPSPSEDDFDLYESSHRVRIVEKGRDQERKGDRSTERSSERSSDRGSERNSDLHSDRNSDRHSERSSERGSERDSERHSTSSTRPVKRVTIVEDPSHKKHRREGSRTSSRDASDEDRDSSNISKVRYYTPGESVQHRIDRQNEEIANRPAAVTVAAPAVRANHHQQRQQKQEPPQVQPQQKQQNTKYRRGSVQVSDVMALASTMQDMQLSRIDAIEKAREKERRRQEREIREETRGMQERLKERLQRRNTLAASPGTLVAPRHSRQEKSIYL</sequence>
<dbReference type="EMBL" id="QJNU01000014">
    <property type="protein sequence ID" value="RYP10688.1"/>
    <property type="molecule type" value="Genomic_DNA"/>
</dbReference>
<reference evidence="2 3" key="1">
    <citation type="submission" date="2018-06" db="EMBL/GenBank/DDBJ databases">
        <title>Complete Genomes of Monosporascus.</title>
        <authorList>
            <person name="Robinson A.J."/>
            <person name="Natvig D.O."/>
        </authorList>
    </citation>
    <scope>NUCLEOTIDE SEQUENCE [LARGE SCALE GENOMIC DNA]</scope>
    <source>
        <strain evidence="2 3">CBS 110550</strain>
    </source>
</reference>
<feature type="compositionally biased region" description="Basic and acidic residues" evidence="1">
    <location>
        <begin position="171"/>
        <end position="237"/>
    </location>
</feature>
<feature type="compositionally biased region" description="Basic and acidic residues" evidence="1">
    <location>
        <begin position="292"/>
        <end position="304"/>
    </location>
</feature>
<evidence type="ECO:0000313" key="2">
    <source>
        <dbReference type="EMBL" id="RYP10688.1"/>
    </source>
</evidence>
<feature type="region of interest" description="Disordered" evidence="1">
    <location>
        <begin position="378"/>
        <end position="430"/>
    </location>
</feature>
<organism evidence="2 3">
    <name type="scientific">Monosporascus ibericus</name>
    <dbReference type="NCBI Taxonomy" id="155417"/>
    <lineage>
        <taxon>Eukaryota</taxon>
        <taxon>Fungi</taxon>
        <taxon>Dikarya</taxon>
        <taxon>Ascomycota</taxon>
        <taxon>Pezizomycotina</taxon>
        <taxon>Sordariomycetes</taxon>
        <taxon>Xylariomycetidae</taxon>
        <taxon>Xylariales</taxon>
        <taxon>Xylariales incertae sedis</taxon>
        <taxon>Monosporascus</taxon>
    </lineage>
</organism>
<feature type="compositionally biased region" description="Low complexity" evidence="1">
    <location>
        <begin position="305"/>
        <end position="318"/>
    </location>
</feature>
<comment type="caution">
    <text evidence="2">The sequence shown here is derived from an EMBL/GenBank/DDBJ whole genome shotgun (WGS) entry which is preliminary data.</text>
</comment>
<name>A0A4Q4TV27_9PEZI</name>
<evidence type="ECO:0000256" key="1">
    <source>
        <dbReference type="SAM" id="MobiDB-lite"/>
    </source>
</evidence>
<protein>
    <submittedName>
        <fullName evidence="2">Uncharacterized protein</fullName>
    </submittedName>
</protein>